<evidence type="ECO:0000259" key="4">
    <source>
        <dbReference type="Pfam" id="PF00171"/>
    </source>
</evidence>
<keyword evidence="1 3" id="KW-0560">Oxidoreductase</keyword>
<sequence length="488" mass="51847">MLPFTELFINGRFVPSSTGETFEVRNPYTGAVVGTSASASSEDCKDAIEAAQQALKTWENSPLAQRRDIYLKAAELIMTEKYREKIFQAIREETAGSNELVMMNVAPVAGTLRAHAGLVESLRGDVYPSLTVPGAQVVARPRAMGVIFAIAPWNAPVTLALRAVSIPILCGNTAVLKSSEISPRSHSIVVELFKEAGLPDGVLNFVSMSRDSAPSLTSEIIAHPAIRHVNFTGSDRVGKIIAMEAAKYLKPCVLELGGKSPAIVLNDANISEAARSIVFSAMAHSGQVCMATSRVIAQRGISEQLLSEVKSLITNIKAGDVGNDKSVILGALFSPGSAENVVKMLKEAQAQGAEIISGDISRNGAVVQPHLVANVKCGMQIWDREVFGPALVYAVVDTIEEAIELANNTDYSLSASVWSKDLAVAQDVAARIYSGYANINGPSIHSEPVDGLVGLGGASGYGRFSIENFTHKRIVVTHPAGRKLPIVS</sequence>
<dbReference type="Pfam" id="PF00171">
    <property type="entry name" value="Aldedh"/>
    <property type="match status" value="1"/>
</dbReference>
<dbReference type="InterPro" id="IPR016163">
    <property type="entry name" value="Ald_DH_C"/>
</dbReference>
<protein>
    <recommendedName>
        <fullName evidence="4">Aldehyde dehydrogenase domain-containing protein</fullName>
    </recommendedName>
</protein>
<dbReference type="Gene3D" id="3.40.605.10">
    <property type="entry name" value="Aldehyde Dehydrogenase, Chain A, domain 1"/>
    <property type="match status" value="1"/>
</dbReference>
<dbReference type="PROSITE" id="PS00687">
    <property type="entry name" value="ALDEHYDE_DEHYDR_GLU"/>
    <property type="match status" value="1"/>
</dbReference>
<proteinExistence type="inferred from homology"/>
<evidence type="ECO:0000256" key="1">
    <source>
        <dbReference type="ARBA" id="ARBA00023002"/>
    </source>
</evidence>
<dbReference type="GO" id="GO:0009450">
    <property type="term" value="P:gamma-aminobutyric acid catabolic process"/>
    <property type="evidence" value="ECO:0007669"/>
    <property type="project" value="TreeGrafter"/>
</dbReference>
<organism evidence="5">
    <name type="scientific">Psilocybe cubensis</name>
    <name type="common">Psychedelic mushroom</name>
    <name type="synonym">Stropharia cubensis</name>
    <dbReference type="NCBI Taxonomy" id="181762"/>
    <lineage>
        <taxon>Eukaryota</taxon>
        <taxon>Fungi</taxon>
        <taxon>Dikarya</taxon>
        <taxon>Basidiomycota</taxon>
        <taxon>Agaricomycotina</taxon>
        <taxon>Agaricomycetes</taxon>
        <taxon>Agaricomycetidae</taxon>
        <taxon>Agaricales</taxon>
        <taxon>Agaricineae</taxon>
        <taxon>Strophariaceae</taxon>
        <taxon>Psilocybe</taxon>
    </lineage>
</organism>
<dbReference type="AlphaFoldDB" id="A0A8H8CES7"/>
<dbReference type="InterPro" id="IPR050740">
    <property type="entry name" value="Aldehyde_DH_Superfamily"/>
</dbReference>
<gene>
    <name evidence="5" type="ORF">JR316_011327</name>
</gene>
<reference evidence="5" key="1">
    <citation type="submission" date="2021-02" db="EMBL/GenBank/DDBJ databases">
        <title>Psilocybe cubensis genome.</title>
        <authorList>
            <person name="Mckernan K.J."/>
            <person name="Crawford S."/>
            <person name="Trippe A."/>
            <person name="Kane L.T."/>
            <person name="Mclaughlin S."/>
        </authorList>
    </citation>
    <scope>NUCLEOTIDE SEQUENCE [LARGE SCALE GENOMIC DNA]</scope>
    <source>
        <strain evidence="5">MGC-MH-2018</strain>
    </source>
</reference>
<dbReference type="InterPro" id="IPR029510">
    <property type="entry name" value="Ald_DH_CS_GLU"/>
</dbReference>
<dbReference type="OrthoDB" id="310895at2759"/>
<evidence type="ECO:0000256" key="2">
    <source>
        <dbReference type="PROSITE-ProRule" id="PRU10007"/>
    </source>
</evidence>
<dbReference type="InterPro" id="IPR016161">
    <property type="entry name" value="Ald_DH/histidinol_DH"/>
</dbReference>
<feature type="active site" evidence="2">
    <location>
        <position position="255"/>
    </location>
</feature>
<evidence type="ECO:0000313" key="5">
    <source>
        <dbReference type="EMBL" id="KAG5163547.1"/>
    </source>
</evidence>
<dbReference type="GO" id="GO:0004777">
    <property type="term" value="F:succinate-semialdehyde dehydrogenase (NAD+) activity"/>
    <property type="evidence" value="ECO:0007669"/>
    <property type="project" value="TreeGrafter"/>
</dbReference>
<dbReference type="InterPro" id="IPR016162">
    <property type="entry name" value="Ald_DH_N"/>
</dbReference>
<dbReference type="InterPro" id="IPR015590">
    <property type="entry name" value="Aldehyde_DH_dom"/>
</dbReference>
<dbReference type="EMBL" id="JAFIQS010000014">
    <property type="protein sequence ID" value="KAG5163547.1"/>
    <property type="molecule type" value="Genomic_DNA"/>
</dbReference>
<evidence type="ECO:0000256" key="3">
    <source>
        <dbReference type="RuleBase" id="RU003345"/>
    </source>
</evidence>
<dbReference type="PANTHER" id="PTHR43353">
    <property type="entry name" value="SUCCINATE-SEMIALDEHYDE DEHYDROGENASE, MITOCHONDRIAL"/>
    <property type="match status" value="1"/>
</dbReference>
<dbReference type="Gene3D" id="3.40.309.10">
    <property type="entry name" value="Aldehyde Dehydrogenase, Chain A, domain 2"/>
    <property type="match status" value="1"/>
</dbReference>
<dbReference type="SUPFAM" id="SSF53720">
    <property type="entry name" value="ALDH-like"/>
    <property type="match status" value="1"/>
</dbReference>
<comment type="similarity">
    <text evidence="3">Belongs to the aldehyde dehydrogenase family.</text>
</comment>
<feature type="domain" description="Aldehyde dehydrogenase" evidence="4">
    <location>
        <begin position="13"/>
        <end position="471"/>
    </location>
</feature>
<comment type="caution">
    <text evidence="5">The sequence shown here is derived from an EMBL/GenBank/DDBJ whole genome shotgun (WGS) entry which is preliminary data.</text>
</comment>
<accession>A0A8H8CES7</accession>
<name>A0A8H8CES7_PSICU</name>
<dbReference type="PANTHER" id="PTHR43353:SF6">
    <property type="entry name" value="CYTOPLASMIC ALDEHYDE DEHYDROGENASE (EUROFUNG)"/>
    <property type="match status" value="1"/>
</dbReference>